<reference evidence="1" key="2">
    <citation type="journal article" date="2015" name="Fish Shellfish Immunol.">
        <title>Early steps in the European eel (Anguilla anguilla)-Vibrio vulnificus interaction in the gills: Role of the RtxA13 toxin.</title>
        <authorList>
            <person name="Callol A."/>
            <person name="Pajuelo D."/>
            <person name="Ebbesson L."/>
            <person name="Teles M."/>
            <person name="MacKenzie S."/>
            <person name="Amaro C."/>
        </authorList>
    </citation>
    <scope>NUCLEOTIDE SEQUENCE</scope>
</reference>
<sequence length="10" mass="1232">MSIRLKKRTV</sequence>
<protein>
    <submittedName>
        <fullName evidence="1">Uncharacterized protein</fullName>
    </submittedName>
</protein>
<dbReference type="EMBL" id="GBXM01005477">
    <property type="protein sequence ID" value="JAI03101.1"/>
    <property type="molecule type" value="Transcribed_RNA"/>
</dbReference>
<reference evidence="1" key="1">
    <citation type="submission" date="2014-11" db="EMBL/GenBank/DDBJ databases">
        <authorList>
            <person name="Amaro Gonzalez C."/>
        </authorList>
    </citation>
    <scope>NUCLEOTIDE SEQUENCE</scope>
</reference>
<organism evidence="1">
    <name type="scientific">Anguilla anguilla</name>
    <name type="common">European freshwater eel</name>
    <name type="synonym">Muraena anguilla</name>
    <dbReference type="NCBI Taxonomy" id="7936"/>
    <lineage>
        <taxon>Eukaryota</taxon>
        <taxon>Metazoa</taxon>
        <taxon>Chordata</taxon>
        <taxon>Craniata</taxon>
        <taxon>Vertebrata</taxon>
        <taxon>Euteleostomi</taxon>
        <taxon>Actinopterygii</taxon>
        <taxon>Neopterygii</taxon>
        <taxon>Teleostei</taxon>
        <taxon>Anguilliformes</taxon>
        <taxon>Anguillidae</taxon>
        <taxon>Anguilla</taxon>
    </lineage>
</organism>
<accession>A0A0E9XMN0</accession>
<name>A0A0E9XMN0_ANGAN</name>
<proteinExistence type="predicted"/>
<evidence type="ECO:0000313" key="1">
    <source>
        <dbReference type="EMBL" id="JAI03101.1"/>
    </source>
</evidence>